<dbReference type="RefSeq" id="WP_124948109.1">
    <property type="nucleotide sequence ID" value="NZ_BHVT01000076.1"/>
</dbReference>
<dbReference type="PANTHER" id="PTHR37526">
    <property type="entry name" value="PROTEIN TUSB"/>
    <property type="match status" value="1"/>
</dbReference>
<keyword evidence="2" id="KW-1185">Reference proteome</keyword>
<name>A0A4R3Y3B2_9PROT</name>
<protein>
    <submittedName>
        <fullName evidence="1">tRNA 2-thiouridine synthesizing protein B</fullName>
    </submittedName>
</protein>
<gene>
    <name evidence="1" type="ORF">EDC63_10646</name>
</gene>
<dbReference type="InterPro" id="IPR007215">
    <property type="entry name" value="Sulphur_relay_TusB/DsrH"/>
</dbReference>
<dbReference type="PANTHER" id="PTHR37526:SF1">
    <property type="entry name" value="PROTEIN TUSB"/>
    <property type="match status" value="1"/>
</dbReference>
<dbReference type="GO" id="GO:0002143">
    <property type="term" value="P:tRNA wobble position uridine thiolation"/>
    <property type="evidence" value="ECO:0007669"/>
    <property type="project" value="InterPro"/>
</dbReference>
<dbReference type="OrthoDB" id="9795117at2"/>
<evidence type="ECO:0000313" key="2">
    <source>
        <dbReference type="Proteomes" id="UP000295367"/>
    </source>
</evidence>
<dbReference type="InterPro" id="IPR027396">
    <property type="entry name" value="DsrEFH-like"/>
</dbReference>
<dbReference type="Pfam" id="PF04077">
    <property type="entry name" value="DsrH"/>
    <property type="match status" value="1"/>
</dbReference>
<evidence type="ECO:0000313" key="1">
    <source>
        <dbReference type="EMBL" id="TCV86685.1"/>
    </source>
</evidence>
<accession>A0A4R3Y3B2</accession>
<reference evidence="1 2" key="1">
    <citation type="submission" date="2019-03" db="EMBL/GenBank/DDBJ databases">
        <title>Genomic Encyclopedia of Type Strains, Phase IV (KMG-IV): sequencing the most valuable type-strain genomes for metagenomic binning, comparative biology and taxonomic classification.</title>
        <authorList>
            <person name="Goeker M."/>
        </authorList>
    </citation>
    <scope>NUCLEOTIDE SEQUENCE [LARGE SCALE GENOMIC DNA]</scope>
    <source>
        <strain evidence="1 2">DSM 100309</strain>
    </source>
</reference>
<dbReference type="GO" id="GO:1990228">
    <property type="term" value="C:sulfurtransferase complex"/>
    <property type="evidence" value="ECO:0007669"/>
    <property type="project" value="TreeGrafter"/>
</dbReference>
<organism evidence="1 2">
    <name type="scientific">Sulfurirhabdus autotrophica</name>
    <dbReference type="NCBI Taxonomy" id="1706046"/>
    <lineage>
        <taxon>Bacteria</taxon>
        <taxon>Pseudomonadati</taxon>
        <taxon>Pseudomonadota</taxon>
        <taxon>Betaproteobacteria</taxon>
        <taxon>Nitrosomonadales</taxon>
        <taxon>Sulfuricellaceae</taxon>
        <taxon>Sulfurirhabdus</taxon>
    </lineage>
</organism>
<dbReference type="NCBIfam" id="TIGR03011">
    <property type="entry name" value="sulf_tusB_dsrH"/>
    <property type="match status" value="1"/>
</dbReference>
<dbReference type="Proteomes" id="UP000295367">
    <property type="component" value="Unassembled WGS sequence"/>
</dbReference>
<dbReference type="AlphaFoldDB" id="A0A4R3Y3B2"/>
<sequence length="101" mass="10810">MLHIVNKSPFESNSLESCVRLASGVEGSALILIEDGVYAATKGSAAEELIKKAAATLKIYALWPDVEARGMQDGCIEGIKLVDYSGFVELVAEHNAAQSWL</sequence>
<proteinExistence type="predicted"/>
<dbReference type="EMBL" id="SMCO01000006">
    <property type="protein sequence ID" value="TCV86685.1"/>
    <property type="molecule type" value="Genomic_DNA"/>
</dbReference>
<comment type="caution">
    <text evidence="1">The sequence shown here is derived from an EMBL/GenBank/DDBJ whole genome shotgun (WGS) entry which is preliminary data.</text>
</comment>
<dbReference type="SUPFAM" id="SSF75169">
    <property type="entry name" value="DsrEFH-like"/>
    <property type="match status" value="1"/>
</dbReference>
<dbReference type="Gene3D" id="3.40.1260.10">
    <property type="entry name" value="DsrEFH-like"/>
    <property type="match status" value="1"/>
</dbReference>